<dbReference type="EMBL" id="LR797151">
    <property type="protein sequence ID" value="CAB4189764.1"/>
    <property type="molecule type" value="Genomic_DNA"/>
</dbReference>
<proteinExistence type="predicted"/>
<name>A0A6J5RDT9_9CAUD</name>
<accession>A0A6J5RDT9</accession>
<protein>
    <submittedName>
        <fullName evidence="1">Uncharacterized protein</fullName>
    </submittedName>
</protein>
<sequence length="164" mass="18207">MMEEFKGEISIFYPEQQKIIVIDQTKTNEKVLELEKIILETPQVILKTTNLIHGGIYARTVFIPAGLVATGVLSKIDNMCIVQGDITVTTKDGLKRFTGYNVIPAYSGAKRAAITHADTYWTTLIHTNQTEVSAAEAEFTDEVDLLQTRNSNLLDEGDTKCLTP</sequence>
<organism evidence="1">
    <name type="scientific">uncultured Caudovirales phage</name>
    <dbReference type="NCBI Taxonomy" id="2100421"/>
    <lineage>
        <taxon>Viruses</taxon>
        <taxon>Duplodnaviria</taxon>
        <taxon>Heunggongvirae</taxon>
        <taxon>Uroviricota</taxon>
        <taxon>Caudoviricetes</taxon>
        <taxon>Peduoviridae</taxon>
        <taxon>Maltschvirus</taxon>
        <taxon>Maltschvirus maltsch</taxon>
    </lineage>
</organism>
<evidence type="ECO:0000313" key="1">
    <source>
        <dbReference type="EMBL" id="CAB4189764.1"/>
    </source>
</evidence>
<reference evidence="1" key="1">
    <citation type="submission" date="2020-05" db="EMBL/GenBank/DDBJ databases">
        <authorList>
            <person name="Chiriac C."/>
            <person name="Salcher M."/>
            <person name="Ghai R."/>
            <person name="Kavagutti S V."/>
        </authorList>
    </citation>
    <scope>NUCLEOTIDE SEQUENCE</scope>
</reference>
<gene>
    <name evidence="1" type="ORF">UFOVP1192_13</name>
</gene>